<keyword evidence="4" id="KW-0812">Transmembrane</keyword>
<dbReference type="EMBL" id="CP044205">
    <property type="protein sequence ID" value="QFY43213.1"/>
    <property type="molecule type" value="Genomic_DNA"/>
</dbReference>
<keyword evidence="3" id="KW-1134">Transmembrane beta strand</keyword>
<gene>
    <name evidence="9" type="ORF">F6R98_11770</name>
</gene>
<feature type="signal peptide" evidence="8">
    <location>
        <begin position="1"/>
        <end position="36"/>
    </location>
</feature>
<evidence type="ECO:0000256" key="7">
    <source>
        <dbReference type="ARBA" id="ARBA00023237"/>
    </source>
</evidence>
<evidence type="ECO:0000256" key="5">
    <source>
        <dbReference type="ARBA" id="ARBA00022729"/>
    </source>
</evidence>
<accession>A0A5Q0BHA5</accession>
<dbReference type="KEGG" id="mmob:F6R98_11770"/>
<evidence type="ECO:0000313" key="10">
    <source>
        <dbReference type="Proteomes" id="UP000325755"/>
    </source>
</evidence>
<feature type="chain" id="PRO_5024851188" evidence="8">
    <location>
        <begin position="37"/>
        <end position="454"/>
    </location>
</feature>
<dbReference type="SUPFAM" id="SSF56935">
    <property type="entry name" value="Porins"/>
    <property type="match status" value="1"/>
</dbReference>
<dbReference type="OrthoDB" id="19849at2"/>
<reference evidence="9 10" key="1">
    <citation type="submission" date="2019-09" db="EMBL/GenBank/DDBJ databases">
        <title>Ecophysiology of the spiral-shaped methanotroph Methylospira mobilis as revealed by the complete genome sequence.</title>
        <authorList>
            <person name="Oshkin I.Y."/>
            <person name="Dedysh S.N."/>
            <person name="Miroshnikov K."/>
            <person name="Danilova O.V."/>
            <person name="Hakobyan A."/>
            <person name="Liesack W."/>
        </authorList>
    </citation>
    <scope>NUCLEOTIDE SEQUENCE [LARGE SCALE GENOMIC DNA]</scope>
    <source>
        <strain evidence="9 10">Shm1</strain>
    </source>
</reference>
<comment type="subcellular location">
    <subcellularLocation>
        <location evidence="1">Cell outer membrane</location>
        <topology evidence="1">Multi-pass membrane protein</topology>
    </subcellularLocation>
</comment>
<organism evidence="9 10">
    <name type="scientific">Candidatus Methylospira mobilis</name>
    <dbReference type="NCBI Taxonomy" id="1808979"/>
    <lineage>
        <taxon>Bacteria</taxon>
        <taxon>Pseudomonadati</taxon>
        <taxon>Pseudomonadota</taxon>
        <taxon>Gammaproteobacteria</taxon>
        <taxon>Methylococcales</taxon>
        <taxon>Methylococcaceae</taxon>
        <taxon>Candidatus Methylospira</taxon>
    </lineage>
</organism>
<evidence type="ECO:0000256" key="2">
    <source>
        <dbReference type="ARBA" id="ARBA00008163"/>
    </source>
</evidence>
<evidence type="ECO:0000313" key="9">
    <source>
        <dbReference type="EMBL" id="QFY43213.1"/>
    </source>
</evidence>
<dbReference type="RefSeq" id="WP_153249194.1">
    <property type="nucleotide sequence ID" value="NZ_CP044205.1"/>
</dbReference>
<evidence type="ECO:0000256" key="4">
    <source>
        <dbReference type="ARBA" id="ARBA00022692"/>
    </source>
</evidence>
<evidence type="ECO:0000256" key="3">
    <source>
        <dbReference type="ARBA" id="ARBA00022452"/>
    </source>
</evidence>
<sequence length="454" mass="46993">MSAITETQPARSNVTRWTRKALLPSSLLLLPQLSFALNTGTDLDLSLQPIAGGMAGAAFTRPQEVAAALFGNPATLSLFKGYNFEFGASILEPQVTNTQTSNGYSNSSPSQASNYIAPVAAVSGEVLPDVVLAGGLNVDSGLGANYTGSPINAGAGKGLGGNGSGGAATLPLLDELLSFSANIGAGWAATPDLSLGAAVTIGFGLAQLGTSGNTSGLQGLTGNFGGTTSSVHNISARGAFGVTYKVIDELTVSASLKTPLQYNYANVVSTTVGGTQQYQSIKITQPLEVQWGLAGNVLPNWLIEADALWKNWSNSSLYQDIYQDQFLALLGTQYTAGSWSFRGGYSYATALLRNNPNGTIGGLSGVGTLPFNTAVSGVLNSNDLTKVVQTTLAPVVWQNTLTAGLGYAFTDHFRLDGWGAYAFQQNYTASTLALGNYSVAASEWALGAGVNFKF</sequence>
<evidence type="ECO:0000256" key="1">
    <source>
        <dbReference type="ARBA" id="ARBA00004571"/>
    </source>
</evidence>
<dbReference type="PANTHER" id="PTHR35093">
    <property type="entry name" value="OUTER MEMBRANE PROTEIN NMB0088-RELATED"/>
    <property type="match status" value="1"/>
</dbReference>
<evidence type="ECO:0000256" key="6">
    <source>
        <dbReference type="ARBA" id="ARBA00023136"/>
    </source>
</evidence>
<evidence type="ECO:0000256" key="8">
    <source>
        <dbReference type="SAM" id="SignalP"/>
    </source>
</evidence>
<dbReference type="GO" id="GO:0009279">
    <property type="term" value="C:cell outer membrane"/>
    <property type="evidence" value="ECO:0007669"/>
    <property type="project" value="UniProtKB-SubCell"/>
</dbReference>
<proteinExistence type="inferred from homology"/>
<name>A0A5Q0BHA5_9GAMM</name>
<comment type="similarity">
    <text evidence="2">Belongs to the OmpP1/FadL family.</text>
</comment>
<keyword evidence="10" id="KW-1185">Reference proteome</keyword>
<keyword evidence="6" id="KW-0472">Membrane</keyword>
<dbReference type="FunCoup" id="A0A5Q0BHA5">
    <property type="interactions" value="68"/>
</dbReference>
<protein>
    <submittedName>
        <fullName evidence="9">Long-chain fatty acid transport protein</fullName>
    </submittedName>
</protein>
<dbReference type="Proteomes" id="UP000325755">
    <property type="component" value="Chromosome"/>
</dbReference>
<dbReference type="AlphaFoldDB" id="A0A5Q0BHA5"/>
<dbReference type="InParanoid" id="A0A5Q0BHA5"/>
<dbReference type="GO" id="GO:0015483">
    <property type="term" value="F:long-chain fatty acid transporting porin activity"/>
    <property type="evidence" value="ECO:0007669"/>
    <property type="project" value="TreeGrafter"/>
</dbReference>
<dbReference type="InterPro" id="IPR005017">
    <property type="entry name" value="OMPP1/FadL/TodX"/>
</dbReference>
<keyword evidence="5 8" id="KW-0732">Signal</keyword>
<dbReference type="Gene3D" id="2.40.160.60">
    <property type="entry name" value="Outer membrane protein transport protein (OMPP1/FadL/TodX)"/>
    <property type="match status" value="1"/>
</dbReference>
<keyword evidence="7" id="KW-0998">Cell outer membrane</keyword>
<dbReference type="PANTHER" id="PTHR35093:SF8">
    <property type="entry name" value="OUTER MEMBRANE PROTEIN NMB0088-RELATED"/>
    <property type="match status" value="1"/>
</dbReference>